<name>C1F1K2_ACIC5</name>
<reference evidence="3 4" key="1">
    <citation type="journal article" date="2009" name="Appl. Environ. Microbiol.">
        <title>Three genomes from the phylum Acidobacteria provide insight into the lifestyles of these microorganisms in soils.</title>
        <authorList>
            <person name="Ward N.L."/>
            <person name="Challacombe J.F."/>
            <person name="Janssen P.H."/>
            <person name="Henrissat B."/>
            <person name="Coutinho P.M."/>
            <person name="Wu M."/>
            <person name="Xie G."/>
            <person name="Haft D.H."/>
            <person name="Sait M."/>
            <person name="Badger J."/>
            <person name="Barabote R.D."/>
            <person name="Bradley B."/>
            <person name="Brettin T.S."/>
            <person name="Brinkac L.M."/>
            <person name="Bruce D."/>
            <person name="Creasy T."/>
            <person name="Daugherty S.C."/>
            <person name="Davidsen T.M."/>
            <person name="DeBoy R.T."/>
            <person name="Detter J.C."/>
            <person name="Dodson R.J."/>
            <person name="Durkin A.S."/>
            <person name="Ganapathy A."/>
            <person name="Gwinn-Giglio M."/>
            <person name="Han C.S."/>
            <person name="Khouri H."/>
            <person name="Kiss H."/>
            <person name="Kothari S.P."/>
            <person name="Madupu R."/>
            <person name="Nelson K.E."/>
            <person name="Nelson W.C."/>
            <person name="Paulsen I."/>
            <person name="Penn K."/>
            <person name="Ren Q."/>
            <person name="Rosovitz M.J."/>
            <person name="Selengut J.D."/>
            <person name="Shrivastava S."/>
            <person name="Sullivan S.A."/>
            <person name="Tapia R."/>
            <person name="Thompson L.S."/>
            <person name="Watkins K.L."/>
            <person name="Yang Q."/>
            <person name="Yu C."/>
            <person name="Zafar N."/>
            <person name="Zhou L."/>
            <person name="Kuske C.R."/>
        </authorList>
    </citation>
    <scope>NUCLEOTIDE SEQUENCE [LARGE SCALE GENOMIC DNA]</scope>
    <source>
        <strain evidence="4">ATCC 51196 / DSM 11244 / BCRC 80197 / JCM 7670 / NBRC 15755 / NCIMB 13165 / 161</strain>
    </source>
</reference>
<dbReference type="InParanoid" id="C1F1K2"/>
<dbReference type="AlphaFoldDB" id="C1F1K2"/>
<dbReference type="KEGG" id="aca:ACP_0603"/>
<proteinExistence type="predicted"/>
<sequence>MRAQTAAPEPAKQATQAAADQGSNAAASGSPVVLDRVIAIVNGQVLLQSDVDEERRLSALEPLRNSAGPESIDQAARHLILRTLVLEQMKEQDQPTTVSQKWTQRGLTELRGTMTRCAPYSCTSQEGWALFLKKHGLTEGEAEARWSQRMAIERFIDLRFRAGIHITREQIDTYYEKTLTPAMAKRGQHPPPLDEVKGRIHQLLLEQHVNSMIGDWLKSLKAEGSVQILVPAYGQSTPEAGDSQE</sequence>
<dbReference type="EMBL" id="CP001472">
    <property type="protein sequence ID" value="ACO31673.1"/>
    <property type="molecule type" value="Genomic_DNA"/>
</dbReference>
<feature type="region of interest" description="Disordered" evidence="2">
    <location>
        <begin position="1"/>
        <end position="26"/>
    </location>
</feature>
<dbReference type="PANTHER" id="PTHR47637:SF1">
    <property type="entry name" value="CHAPERONE SURA"/>
    <property type="match status" value="1"/>
</dbReference>
<evidence type="ECO:0000256" key="2">
    <source>
        <dbReference type="SAM" id="MobiDB-lite"/>
    </source>
</evidence>
<dbReference type="Proteomes" id="UP000002207">
    <property type="component" value="Chromosome"/>
</dbReference>
<gene>
    <name evidence="3" type="ordered locus">ACP_0603</name>
</gene>
<dbReference type="SUPFAM" id="SSF109998">
    <property type="entry name" value="Triger factor/SurA peptide-binding domain-like"/>
    <property type="match status" value="1"/>
</dbReference>
<dbReference type="InterPro" id="IPR027304">
    <property type="entry name" value="Trigger_fact/SurA_dom_sf"/>
</dbReference>
<keyword evidence="4" id="KW-1185">Reference proteome</keyword>
<dbReference type="Gene3D" id="1.10.4030.10">
    <property type="entry name" value="Porin chaperone SurA, peptide-binding domain"/>
    <property type="match status" value="1"/>
</dbReference>
<organism evidence="3 4">
    <name type="scientific">Acidobacterium capsulatum (strain ATCC 51196 / DSM 11244 / BCRC 80197 / JCM 7670 / NBRC 15755 / NCIMB 13165 / 161)</name>
    <dbReference type="NCBI Taxonomy" id="240015"/>
    <lineage>
        <taxon>Bacteria</taxon>
        <taxon>Pseudomonadati</taxon>
        <taxon>Acidobacteriota</taxon>
        <taxon>Terriglobia</taxon>
        <taxon>Terriglobales</taxon>
        <taxon>Acidobacteriaceae</taxon>
        <taxon>Acidobacterium</taxon>
    </lineage>
</organism>
<evidence type="ECO:0000313" key="4">
    <source>
        <dbReference type="Proteomes" id="UP000002207"/>
    </source>
</evidence>
<dbReference type="eggNOG" id="COG0760">
    <property type="taxonomic scope" value="Bacteria"/>
</dbReference>
<keyword evidence="1" id="KW-0732">Signal</keyword>
<feature type="compositionally biased region" description="Low complexity" evidence="2">
    <location>
        <begin position="14"/>
        <end position="26"/>
    </location>
</feature>
<evidence type="ECO:0000256" key="1">
    <source>
        <dbReference type="ARBA" id="ARBA00022729"/>
    </source>
</evidence>
<protein>
    <submittedName>
        <fullName evidence="3">Uncharacterized protein</fullName>
    </submittedName>
</protein>
<evidence type="ECO:0000313" key="3">
    <source>
        <dbReference type="EMBL" id="ACO31673.1"/>
    </source>
</evidence>
<dbReference type="HOGENOM" id="CLU_1131687_0_0_0"/>
<dbReference type="InterPro" id="IPR050280">
    <property type="entry name" value="OMP_Chaperone_SurA"/>
</dbReference>
<dbReference type="STRING" id="240015.ACP_0603"/>
<accession>C1F1K2</accession>
<dbReference type="PANTHER" id="PTHR47637">
    <property type="entry name" value="CHAPERONE SURA"/>
    <property type="match status" value="1"/>
</dbReference>